<organism evidence="3 4">
    <name type="scientific">Kocuria atrinae</name>
    <dbReference type="NCBI Taxonomy" id="592377"/>
    <lineage>
        <taxon>Bacteria</taxon>
        <taxon>Bacillati</taxon>
        <taxon>Actinomycetota</taxon>
        <taxon>Actinomycetes</taxon>
        <taxon>Micrococcales</taxon>
        <taxon>Micrococcaceae</taxon>
        <taxon>Kocuria</taxon>
    </lineage>
</organism>
<reference evidence="3 4" key="1">
    <citation type="journal article" date="2019" name="Int. J. Syst. Evol. Microbiol.">
        <title>The Global Catalogue of Microorganisms (GCM) 10K type strain sequencing project: providing services to taxonomists for standard genome sequencing and annotation.</title>
        <authorList>
            <consortium name="The Broad Institute Genomics Platform"/>
            <consortium name="The Broad Institute Genome Sequencing Center for Infectious Disease"/>
            <person name="Wu L."/>
            <person name="Ma J."/>
        </authorList>
    </citation>
    <scope>NUCLEOTIDE SEQUENCE [LARGE SCALE GENOMIC DNA]</scope>
    <source>
        <strain evidence="3 4">JCM 15914</strain>
    </source>
</reference>
<protein>
    <recommendedName>
        <fullName evidence="2">TadE-like domain-containing protein</fullName>
    </recommendedName>
</protein>
<dbReference type="Proteomes" id="UP001500166">
    <property type="component" value="Unassembled WGS sequence"/>
</dbReference>
<evidence type="ECO:0000259" key="2">
    <source>
        <dbReference type="Pfam" id="PF07811"/>
    </source>
</evidence>
<feature type="domain" description="TadE-like" evidence="2">
    <location>
        <begin position="16"/>
        <end position="58"/>
    </location>
</feature>
<name>A0ABN2XAF0_9MICC</name>
<proteinExistence type="predicted"/>
<evidence type="ECO:0000256" key="1">
    <source>
        <dbReference type="SAM" id="Phobius"/>
    </source>
</evidence>
<keyword evidence="1" id="KW-0472">Membrane</keyword>
<dbReference type="EMBL" id="BAAAQA010000002">
    <property type="protein sequence ID" value="GAA2108382.1"/>
    <property type="molecule type" value="Genomic_DNA"/>
</dbReference>
<gene>
    <name evidence="3" type="ORF">GCM10009824_01570</name>
</gene>
<dbReference type="InterPro" id="IPR012495">
    <property type="entry name" value="TadE-like_dom"/>
</dbReference>
<comment type="caution">
    <text evidence="3">The sequence shown here is derived from an EMBL/GenBank/DDBJ whole genome shotgun (WGS) entry which is preliminary data.</text>
</comment>
<keyword evidence="4" id="KW-1185">Reference proteome</keyword>
<feature type="transmembrane region" description="Helical" evidence="1">
    <location>
        <begin position="22"/>
        <end position="43"/>
    </location>
</feature>
<dbReference type="RefSeq" id="WP_223286444.1">
    <property type="nucleotide sequence ID" value="NZ_BAAAQA010000002.1"/>
</dbReference>
<keyword evidence="1" id="KW-0812">Transmembrane</keyword>
<accession>A0ABN2XAF0</accession>
<dbReference type="Pfam" id="PF07811">
    <property type="entry name" value="TadE"/>
    <property type="match status" value="1"/>
</dbReference>
<sequence>MRSTESPVSEDSRDAGNAIAEYVMVLALAVIIFAGILQLGFALHVRNTLIDAAAAGARYASLADRTDGDGVARARGIIANSVGESYAQDISISRTQVGSLPAVEVTVVAPLPVVAMFGPPEALNVSGHAVAMD</sequence>
<evidence type="ECO:0000313" key="3">
    <source>
        <dbReference type="EMBL" id="GAA2108382.1"/>
    </source>
</evidence>
<keyword evidence="1" id="KW-1133">Transmembrane helix</keyword>
<evidence type="ECO:0000313" key="4">
    <source>
        <dbReference type="Proteomes" id="UP001500166"/>
    </source>
</evidence>